<dbReference type="Gene3D" id="3.40.50.2300">
    <property type="match status" value="2"/>
</dbReference>
<evidence type="ECO:0000313" key="1">
    <source>
        <dbReference type="EMBL" id="MBH5400528.1"/>
    </source>
</evidence>
<gene>
    <name evidence="1" type="ORF">HZZ13_22430</name>
</gene>
<dbReference type="SUPFAM" id="SSF53822">
    <property type="entry name" value="Periplasmic binding protein-like I"/>
    <property type="match status" value="1"/>
</dbReference>
<protein>
    <submittedName>
        <fullName evidence="1">ABC transporter substrate-binding protein</fullName>
    </submittedName>
</protein>
<reference evidence="1 2" key="1">
    <citation type="submission" date="2020-07" db="EMBL/GenBank/DDBJ databases">
        <title>Bradyrhizobium diversity isolated from nodules of indigenous legumes of Western Australia.</title>
        <authorList>
            <person name="Klepa M.S."/>
        </authorList>
    </citation>
    <scope>NUCLEOTIDE SEQUENCE [LARGE SCALE GENOMIC DNA]</scope>
    <source>
        <strain evidence="1 2">CNPSo 4010</strain>
    </source>
</reference>
<dbReference type="Proteomes" id="UP000807370">
    <property type="component" value="Unassembled WGS sequence"/>
</dbReference>
<evidence type="ECO:0000313" key="2">
    <source>
        <dbReference type="Proteomes" id="UP000807370"/>
    </source>
</evidence>
<dbReference type="Pfam" id="PF04392">
    <property type="entry name" value="ABC_sub_bind"/>
    <property type="match status" value="1"/>
</dbReference>
<name>A0ABS0PTJ9_9BRAD</name>
<dbReference type="EMBL" id="JACCHP010000015">
    <property type="protein sequence ID" value="MBH5400528.1"/>
    <property type="molecule type" value="Genomic_DNA"/>
</dbReference>
<sequence length="327" mass="35204">MERRRFFKAIAALAAWPALARAQQSKTRLARVAYLSAQSAENIDPHSMTALKQGLIENDLIEGMNIEITYFWGNGDPGRVKELASALVQRDFDLIITAGSQPLRSLMATGTKKPLVFAIVADPVGDGIVASLARPGGNATGLSMSGTDLESKRIQLLKETVPTIRKLMILHHSAGEAIGVVSAMKRAADSLALDTVFVEAGAVDEFENAFARAKEQGAEALVASASAYLNYNRKQLIALAAKHRLPSVWETNVYVRDGGLMSYGPNFPDMYRRSAGYVAKILRGANPGEMPVEQPIKFELAVNARTAASLGITVPPSIVARADELIE</sequence>
<dbReference type="InterPro" id="IPR007487">
    <property type="entry name" value="ABC_transpt-TYRBP-like"/>
</dbReference>
<dbReference type="PANTHER" id="PTHR35271:SF1">
    <property type="entry name" value="ABC TRANSPORTER, SUBSTRATE-BINDING LIPOPROTEIN"/>
    <property type="match status" value="1"/>
</dbReference>
<proteinExistence type="predicted"/>
<keyword evidence="2" id="KW-1185">Reference proteome</keyword>
<organism evidence="1 2">
    <name type="scientific">Bradyrhizobium agreste</name>
    <dbReference type="NCBI Taxonomy" id="2751811"/>
    <lineage>
        <taxon>Bacteria</taxon>
        <taxon>Pseudomonadati</taxon>
        <taxon>Pseudomonadota</taxon>
        <taxon>Alphaproteobacteria</taxon>
        <taxon>Hyphomicrobiales</taxon>
        <taxon>Nitrobacteraceae</taxon>
        <taxon>Bradyrhizobium</taxon>
    </lineage>
</organism>
<dbReference type="InterPro" id="IPR028082">
    <property type="entry name" value="Peripla_BP_I"/>
</dbReference>
<dbReference type="CDD" id="cd06325">
    <property type="entry name" value="PBP1_ABC_unchar_transporter"/>
    <property type="match status" value="1"/>
</dbReference>
<accession>A0ABS0PTJ9</accession>
<comment type="caution">
    <text evidence="1">The sequence shown here is derived from an EMBL/GenBank/DDBJ whole genome shotgun (WGS) entry which is preliminary data.</text>
</comment>
<dbReference type="RefSeq" id="WP_197961702.1">
    <property type="nucleotide sequence ID" value="NZ_JACCHP010000015.1"/>
</dbReference>
<dbReference type="PANTHER" id="PTHR35271">
    <property type="entry name" value="ABC TRANSPORTER, SUBSTRATE-BINDING LIPOPROTEIN-RELATED"/>
    <property type="match status" value="1"/>
</dbReference>